<evidence type="ECO:0000313" key="3">
    <source>
        <dbReference type="Proteomes" id="UP000664940"/>
    </source>
</evidence>
<organism evidence="2 3">
    <name type="scientific">Phyllostomus discolor</name>
    <name type="common">pale spear-nosed bat</name>
    <dbReference type="NCBI Taxonomy" id="89673"/>
    <lineage>
        <taxon>Eukaryota</taxon>
        <taxon>Metazoa</taxon>
        <taxon>Chordata</taxon>
        <taxon>Craniata</taxon>
        <taxon>Vertebrata</taxon>
        <taxon>Euteleostomi</taxon>
        <taxon>Mammalia</taxon>
        <taxon>Eutheria</taxon>
        <taxon>Laurasiatheria</taxon>
        <taxon>Chiroptera</taxon>
        <taxon>Yangochiroptera</taxon>
        <taxon>Phyllostomidae</taxon>
        <taxon>Phyllostominae</taxon>
        <taxon>Phyllostomus</taxon>
    </lineage>
</organism>
<feature type="region of interest" description="Disordered" evidence="1">
    <location>
        <begin position="1"/>
        <end position="43"/>
    </location>
</feature>
<sequence length="145" mass="15745">MTPGSQREGTRGLARAAPLPPRPRRQTGQSGSLTAQRFTNPSLRHLRAPPLCVTRHQREPLLDVRAATAQHGAAQLRLPFPPCWARGVYGASAAAAAPATAAGCCLYGEEEEEKRELSDTSTQIKDKVFYETESSIKYNILMLGS</sequence>
<evidence type="ECO:0000313" key="2">
    <source>
        <dbReference type="EMBL" id="KAF6084395.1"/>
    </source>
</evidence>
<reference evidence="2 3" key="1">
    <citation type="journal article" date="2020" name="Nature">
        <title>Six reference-quality genomes reveal evolution of bat adaptations.</title>
        <authorList>
            <person name="Jebb D."/>
            <person name="Huang Z."/>
            <person name="Pippel M."/>
            <person name="Hughes G.M."/>
            <person name="Lavrichenko K."/>
            <person name="Devanna P."/>
            <person name="Winkler S."/>
            <person name="Jermiin L.S."/>
            <person name="Skirmuntt E.C."/>
            <person name="Katzourakis A."/>
            <person name="Burkitt-Gray L."/>
            <person name="Ray D.A."/>
            <person name="Sullivan K.A.M."/>
            <person name="Roscito J.G."/>
            <person name="Kirilenko B.M."/>
            <person name="Davalos L.M."/>
            <person name="Corthals A.P."/>
            <person name="Power M.L."/>
            <person name="Jones G."/>
            <person name="Ransome R.D."/>
            <person name="Dechmann D.K.N."/>
            <person name="Locatelli A.G."/>
            <person name="Puechmaille S.J."/>
            <person name="Fedrigo O."/>
            <person name="Jarvis E.D."/>
            <person name="Hiller M."/>
            <person name="Vernes S.C."/>
            <person name="Myers E.W."/>
            <person name="Teeling E.C."/>
        </authorList>
    </citation>
    <scope>NUCLEOTIDE SEQUENCE [LARGE SCALE GENOMIC DNA]</scope>
    <source>
        <strain evidence="2">Bat1K_MPI-CBG_1</strain>
    </source>
</reference>
<gene>
    <name evidence="2" type="ORF">HJG60_008657</name>
</gene>
<dbReference type="AlphaFoldDB" id="A0A833Z3U9"/>
<comment type="caution">
    <text evidence="2">The sequence shown here is derived from an EMBL/GenBank/DDBJ whole genome shotgun (WGS) entry which is preliminary data.</text>
</comment>
<accession>A0A833Z3U9</accession>
<proteinExistence type="predicted"/>
<dbReference type="Proteomes" id="UP000664940">
    <property type="component" value="Unassembled WGS sequence"/>
</dbReference>
<protein>
    <submittedName>
        <fullName evidence="2">Uncharacterized protein</fullName>
    </submittedName>
</protein>
<name>A0A833Z3U9_9CHIR</name>
<dbReference type="EMBL" id="JABVXQ010000012">
    <property type="protein sequence ID" value="KAF6084395.1"/>
    <property type="molecule type" value="Genomic_DNA"/>
</dbReference>
<evidence type="ECO:0000256" key="1">
    <source>
        <dbReference type="SAM" id="MobiDB-lite"/>
    </source>
</evidence>
<feature type="compositionally biased region" description="Polar residues" evidence="1">
    <location>
        <begin position="26"/>
        <end position="42"/>
    </location>
</feature>